<evidence type="ECO:0000256" key="5">
    <source>
        <dbReference type="ARBA" id="ARBA00022840"/>
    </source>
</evidence>
<keyword evidence="12" id="KW-1185">Reference proteome</keyword>
<name>A0A7E4W0U1_PANRE</name>
<organism evidence="12 13">
    <name type="scientific">Panagrellus redivivus</name>
    <name type="common">Microworm</name>
    <dbReference type="NCBI Taxonomy" id="6233"/>
    <lineage>
        <taxon>Eukaryota</taxon>
        <taxon>Metazoa</taxon>
        <taxon>Ecdysozoa</taxon>
        <taxon>Nematoda</taxon>
        <taxon>Chromadorea</taxon>
        <taxon>Rhabditida</taxon>
        <taxon>Tylenchina</taxon>
        <taxon>Panagrolaimomorpha</taxon>
        <taxon>Panagrolaimoidea</taxon>
        <taxon>Panagrolaimidae</taxon>
        <taxon>Panagrellus</taxon>
    </lineage>
</organism>
<feature type="active site" description="Proton acceptor" evidence="8">
    <location>
        <position position="152"/>
    </location>
</feature>
<comment type="catalytic activity">
    <reaction evidence="7">
        <text>L-seryl-[protein] + ATP = O-phospho-L-seryl-[protein] + ADP + H(+)</text>
        <dbReference type="Rhea" id="RHEA:17989"/>
        <dbReference type="Rhea" id="RHEA-COMP:9863"/>
        <dbReference type="Rhea" id="RHEA-COMP:11604"/>
        <dbReference type="ChEBI" id="CHEBI:15378"/>
        <dbReference type="ChEBI" id="CHEBI:29999"/>
        <dbReference type="ChEBI" id="CHEBI:30616"/>
        <dbReference type="ChEBI" id="CHEBI:83421"/>
        <dbReference type="ChEBI" id="CHEBI:456216"/>
        <dbReference type="EC" id="2.7.11.1"/>
    </reaction>
</comment>
<dbReference type="SUPFAM" id="SSF56112">
    <property type="entry name" value="Protein kinase-like (PK-like)"/>
    <property type="match status" value="1"/>
</dbReference>
<dbReference type="FunFam" id="3.30.200.20:FF:000042">
    <property type="entry name" value="Aurora kinase A"/>
    <property type="match status" value="1"/>
</dbReference>
<feature type="cross-link" description="Glycyl lysine isopeptide (Lys-Gly) (interchain with G-Cter in SUMO2)" evidence="10">
    <location>
        <position position="154"/>
    </location>
</feature>
<dbReference type="InterPro" id="IPR030616">
    <property type="entry name" value="Aur-like"/>
</dbReference>
<sequence>MSNPDVPLEPIVVAEPSKPKKRFIANDFEWTEKPMGKGSFGSVFKCREKKNDFPVAIKAVKKTILTADDKLLQLTREIELQTVLLHKNIVILYGFFDNYDYVFIILELCTLGTLSRMLRREKCLAVSRASYYADCIADALDYCHARNVIHRDVKPANVLITASMEPKLADFGFAVHDVDFRRETVCGTPSYLSPEMLNDDTNHAHTTKVDNWALGVLFYECLTGRTPFRATDQATTFRNIVNAKIECDSKVSNAAMTVIKGLLTVNVEKRLGLKEFRQNPFVQSEVNKYQSANN</sequence>
<dbReference type="PANTHER" id="PTHR24350">
    <property type="entry name" value="SERINE/THREONINE-PROTEIN KINASE IAL-RELATED"/>
    <property type="match status" value="1"/>
</dbReference>
<evidence type="ECO:0000256" key="8">
    <source>
        <dbReference type="PIRSR" id="PIRSR630616-1"/>
    </source>
</evidence>
<evidence type="ECO:0000259" key="11">
    <source>
        <dbReference type="PROSITE" id="PS50011"/>
    </source>
</evidence>
<dbReference type="Gene3D" id="1.10.510.10">
    <property type="entry name" value="Transferase(Phosphotransferase) domain 1"/>
    <property type="match status" value="1"/>
</dbReference>
<dbReference type="PROSITE" id="PS50011">
    <property type="entry name" value="PROTEIN_KINASE_DOM"/>
    <property type="match status" value="1"/>
</dbReference>
<dbReference type="Pfam" id="PF00069">
    <property type="entry name" value="Pkinase"/>
    <property type="match status" value="1"/>
</dbReference>
<evidence type="ECO:0000313" key="12">
    <source>
        <dbReference type="Proteomes" id="UP000492821"/>
    </source>
</evidence>
<dbReference type="InterPro" id="IPR008271">
    <property type="entry name" value="Ser/Thr_kinase_AS"/>
</dbReference>
<evidence type="ECO:0000256" key="1">
    <source>
        <dbReference type="ARBA" id="ARBA00022527"/>
    </source>
</evidence>
<keyword evidence="4" id="KW-0418">Kinase</keyword>
<dbReference type="InterPro" id="IPR011009">
    <property type="entry name" value="Kinase-like_dom_sf"/>
</dbReference>
<evidence type="ECO:0000256" key="6">
    <source>
        <dbReference type="ARBA" id="ARBA00047899"/>
    </source>
</evidence>
<evidence type="ECO:0000256" key="10">
    <source>
        <dbReference type="PIRSR" id="PIRSR630616-3"/>
    </source>
</evidence>
<evidence type="ECO:0000256" key="9">
    <source>
        <dbReference type="PIRSR" id="PIRSR630616-2"/>
    </source>
</evidence>
<evidence type="ECO:0000256" key="3">
    <source>
        <dbReference type="ARBA" id="ARBA00022741"/>
    </source>
</evidence>
<evidence type="ECO:0000313" key="13">
    <source>
        <dbReference type="WBParaSite" id="Pan_g5551.t1"/>
    </source>
</evidence>
<dbReference type="PROSITE" id="PS00108">
    <property type="entry name" value="PROTEIN_KINASE_ST"/>
    <property type="match status" value="1"/>
</dbReference>
<reference evidence="12" key="1">
    <citation type="journal article" date="2013" name="Genetics">
        <title>The draft genome and transcriptome of Panagrellus redivivus are shaped by the harsh demands of a free-living lifestyle.</title>
        <authorList>
            <person name="Srinivasan J."/>
            <person name="Dillman A.R."/>
            <person name="Macchietto M.G."/>
            <person name="Heikkinen L."/>
            <person name="Lakso M."/>
            <person name="Fracchia K.M."/>
            <person name="Antoshechkin I."/>
            <person name="Mortazavi A."/>
            <person name="Wong G."/>
            <person name="Sternberg P.W."/>
        </authorList>
    </citation>
    <scope>NUCLEOTIDE SEQUENCE [LARGE SCALE GENOMIC DNA]</scope>
    <source>
        <strain evidence="12">MT8872</strain>
    </source>
</reference>
<keyword evidence="1" id="KW-0723">Serine/threonine-protein kinase</keyword>
<evidence type="ECO:0000256" key="2">
    <source>
        <dbReference type="ARBA" id="ARBA00022679"/>
    </source>
</evidence>
<comment type="catalytic activity">
    <reaction evidence="6">
        <text>L-threonyl-[protein] + ATP = O-phospho-L-threonyl-[protein] + ADP + H(+)</text>
        <dbReference type="Rhea" id="RHEA:46608"/>
        <dbReference type="Rhea" id="RHEA-COMP:11060"/>
        <dbReference type="Rhea" id="RHEA-COMP:11605"/>
        <dbReference type="ChEBI" id="CHEBI:15378"/>
        <dbReference type="ChEBI" id="CHEBI:30013"/>
        <dbReference type="ChEBI" id="CHEBI:30616"/>
        <dbReference type="ChEBI" id="CHEBI:61977"/>
        <dbReference type="ChEBI" id="CHEBI:456216"/>
        <dbReference type="EC" id="2.7.11.1"/>
    </reaction>
</comment>
<dbReference type="Proteomes" id="UP000492821">
    <property type="component" value="Unassembled WGS sequence"/>
</dbReference>
<keyword evidence="3 9" id="KW-0547">Nucleotide-binding</keyword>
<proteinExistence type="predicted"/>
<accession>A0A7E4W0U1</accession>
<keyword evidence="2" id="KW-0808">Transferase</keyword>
<keyword evidence="5 9" id="KW-0067">ATP-binding</keyword>
<dbReference type="InterPro" id="IPR000719">
    <property type="entry name" value="Prot_kinase_dom"/>
</dbReference>
<feature type="domain" description="Protein kinase" evidence="11">
    <location>
        <begin position="29"/>
        <end position="282"/>
    </location>
</feature>
<evidence type="ECO:0000256" key="4">
    <source>
        <dbReference type="ARBA" id="ARBA00022777"/>
    </source>
</evidence>
<dbReference type="GO" id="GO:0005524">
    <property type="term" value="F:ATP binding"/>
    <property type="evidence" value="ECO:0007669"/>
    <property type="project" value="UniProtKB-KW"/>
</dbReference>
<dbReference type="AlphaFoldDB" id="A0A7E4W0U1"/>
<feature type="binding site" evidence="9">
    <location>
        <position position="170"/>
    </location>
    <ligand>
        <name>ATP</name>
        <dbReference type="ChEBI" id="CHEBI:30616"/>
    </ligand>
</feature>
<dbReference type="SMART" id="SM00220">
    <property type="entry name" value="S_TKc"/>
    <property type="match status" value="1"/>
</dbReference>
<protein>
    <submittedName>
        <fullName evidence="13">Aurora kinase</fullName>
    </submittedName>
</protein>
<reference evidence="13" key="2">
    <citation type="submission" date="2020-10" db="UniProtKB">
        <authorList>
            <consortium name="WormBaseParasite"/>
        </authorList>
    </citation>
    <scope>IDENTIFICATION</scope>
</reference>
<evidence type="ECO:0000256" key="7">
    <source>
        <dbReference type="ARBA" id="ARBA00048679"/>
    </source>
</evidence>
<feature type="binding site" evidence="9">
    <location>
        <position position="58"/>
    </location>
    <ligand>
        <name>ATP</name>
        <dbReference type="ChEBI" id="CHEBI:30616"/>
    </ligand>
</feature>
<dbReference type="GO" id="GO:0004674">
    <property type="term" value="F:protein serine/threonine kinase activity"/>
    <property type="evidence" value="ECO:0007669"/>
    <property type="project" value="UniProtKB-KW"/>
</dbReference>
<dbReference type="WBParaSite" id="Pan_g5551.t1">
    <property type="protein sequence ID" value="Pan_g5551.t1"/>
    <property type="gene ID" value="Pan_g5551"/>
</dbReference>